<proteinExistence type="predicted"/>
<dbReference type="InterPro" id="IPR000297">
    <property type="entry name" value="PPIase_PpiC"/>
</dbReference>
<dbReference type="SUPFAM" id="SSF54534">
    <property type="entry name" value="FKBP-like"/>
    <property type="match status" value="1"/>
</dbReference>
<reference evidence="8 9" key="1">
    <citation type="submission" date="2017-10" db="EMBL/GenBank/DDBJ databases">
        <title>Bacillus sp. nov., a halophilic bacterium isolated from a Keqin Lake.</title>
        <authorList>
            <person name="Wang H."/>
        </authorList>
    </citation>
    <scope>NUCLEOTIDE SEQUENCE [LARGE SCALE GENOMIC DNA]</scope>
    <source>
        <strain evidence="8 9">KCTC 13187</strain>
    </source>
</reference>
<dbReference type="GO" id="GO:0003755">
    <property type="term" value="F:peptidyl-prolyl cis-trans isomerase activity"/>
    <property type="evidence" value="ECO:0007669"/>
    <property type="project" value="UniProtKB-KW"/>
</dbReference>
<dbReference type="Gene3D" id="3.10.50.40">
    <property type="match status" value="1"/>
</dbReference>
<dbReference type="PROSITE" id="PS01096">
    <property type="entry name" value="PPIC_PPIASE_1"/>
    <property type="match status" value="1"/>
</dbReference>
<dbReference type="Pfam" id="PF13624">
    <property type="entry name" value="SurA_N_3"/>
    <property type="match status" value="1"/>
</dbReference>
<dbReference type="InterPro" id="IPR046357">
    <property type="entry name" value="PPIase_dom_sf"/>
</dbReference>
<protein>
    <recommendedName>
        <fullName evidence="2">peptidylprolyl isomerase</fullName>
        <ecNumber evidence="2">5.2.1.8</ecNumber>
    </recommendedName>
</protein>
<keyword evidence="4 6" id="KW-0697">Rotamase</keyword>
<evidence type="ECO:0000256" key="2">
    <source>
        <dbReference type="ARBA" id="ARBA00013194"/>
    </source>
</evidence>
<dbReference type="PROSITE" id="PS50198">
    <property type="entry name" value="PPIC_PPIASE_2"/>
    <property type="match status" value="1"/>
</dbReference>
<dbReference type="OrthoDB" id="14196at2"/>
<keyword evidence="9" id="KW-1185">Reference proteome</keyword>
<accession>A0A3A9K1W0</accession>
<dbReference type="PANTHER" id="PTHR47245">
    <property type="entry name" value="PEPTIDYLPROLYL ISOMERASE"/>
    <property type="match status" value="1"/>
</dbReference>
<dbReference type="InterPro" id="IPR023058">
    <property type="entry name" value="PPIase_PpiC_CS"/>
</dbReference>
<dbReference type="Gene3D" id="1.10.4030.10">
    <property type="entry name" value="Porin chaperone SurA, peptide-binding domain"/>
    <property type="match status" value="1"/>
</dbReference>
<evidence type="ECO:0000256" key="1">
    <source>
        <dbReference type="ARBA" id="ARBA00000971"/>
    </source>
</evidence>
<keyword evidence="5 6" id="KW-0413">Isomerase</keyword>
<evidence type="ECO:0000313" key="9">
    <source>
        <dbReference type="Proteomes" id="UP000281498"/>
    </source>
</evidence>
<dbReference type="EMBL" id="PDOE01000004">
    <property type="protein sequence ID" value="RKL67104.1"/>
    <property type="molecule type" value="Genomic_DNA"/>
</dbReference>
<comment type="caution">
    <text evidence="8">The sequence shown here is derived from an EMBL/GenBank/DDBJ whole genome shotgun (WGS) entry which is preliminary data.</text>
</comment>
<dbReference type="Proteomes" id="UP000281498">
    <property type="component" value="Unassembled WGS sequence"/>
</dbReference>
<dbReference type="PANTHER" id="PTHR47245:SF1">
    <property type="entry name" value="FOLDASE PROTEIN PRSA"/>
    <property type="match status" value="1"/>
</dbReference>
<dbReference type="SUPFAM" id="SSF109998">
    <property type="entry name" value="Triger factor/SurA peptide-binding domain-like"/>
    <property type="match status" value="1"/>
</dbReference>
<feature type="domain" description="PpiC" evidence="7">
    <location>
        <begin position="154"/>
        <end position="244"/>
    </location>
</feature>
<keyword evidence="3" id="KW-0732">Signal</keyword>
<dbReference type="RefSeq" id="WP_110937410.1">
    <property type="nucleotide sequence ID" value="NZ_KZ614146.1"/>
</dbReference>
<dbReference type="InterPro" id="IPR050245">
    <property type="entry name" value="PrsA_foldase"/>
</dbReference>
<evidence type="ECO:0000259" key="7">
    <source>
        <dbReference type="PROSITE" id="PS50198"/>
    </source>
</evidence>
<dbReference type="AlphaFoldDB" id="A0A3A9K1W0"/>
<dbReference type="Pfam" id="PF00639">
    <property type="entry name" value="Rotamase"/>
    <property type="match status" value="1"/>
</dbReference>
<evidence type="ECO:0000313" key="8">
    <source>
        <dbReference type="EMBL" id="RKL67104.1"/>
    </source>
</evidence>
<organism evidence="8 9">
    <name type="scientific">Salipaludibacillus neizhouensis</name>
    <dbReference type="NCBI Taxonomy" id="885475"/>
    <lineage>
        <taxon>Bacteria</taxon>
        <taxon>Bacillati</taxon>
        <taxon>Bacillota</taxon>
        <taxon>Bacilli</taxon>
        <taxon>Bacillales</taxon>
        <taxon>Bacillaceae</taxon>
    </lineage>
</organism>
<name>A0A3A9K1W0_9BACI</name>
<sequence>MSSTNKKLLGLGSLLLIITIGSLLVFMNQQNVVASVDGEKITKDELTEFLMDSYGTQAAETLVTSRLIEKEADANEVIVTDEEIETELTTYIEQYGGEEAFATTLETSGLSMDSFEEEISQYLKSEKLVAEWVDFTDEELKTYFEENRALFDVQEQVQASHILVEDLETAEEVAKKIEDGEDFSELAAEYSTDTSNADSGGELGYFARGAMVTEFDDVAFEMETGDISEPVETEFGFHIIKMTDYVEEKTVEYSDVKDDVYAALLEEQFSTQYSAWMTEIMSKYEIEYTL</sequence>
<comment type="catalytic activity">
    <reaction evidence="1">
        <text>[protein]-peptidylproline (omega=180) = [protein]-peptidylproline (omega=0)</text>
        <dbReference type="Rhea" id="RHEA:16237"/>
        <dbReference type="Rhea" id="RHEA-COMP:10747"/>
        <dbReference type="Rhea" id="RHEA-COMP:10748"/>
        <dbReference type="ChEBI" id="CHEBI:83833"/>
        <dbReference type="ChEBI" id="CHEBI:83834"/>
        <dbReference type="EC" id="5.2.1.8"/>
    </reaction>
</comment>
<evidence type="ECO:0000256" key="5">
    <source>
        <dbReference type="ARBA" id="ARBA00023235"/>
    </source>
</evidence>
<evidence type="ECO:0000256" key="6">
    <source>
        <dbReference type="PROSITE-ProRule" id="PRU00278"/>
    </source>
</evidence>
<evidence type="ECO:0000256" key="3">
    <source>
        <dbReference type="ARBA" id="ARBA00022729"/>
    </source>
</evidence>
<dbReference type="EC" id="5.2.1.8" evidence="2"/>
<dbReference type="InterPro" id="IPR027304">
    <property type="entry name" value="Trigger_fact/SurA_dom_sf"/>
</dbReference>
<evidence type="ECO:0000256" key="4">
    <source>
        <dbReference type="ARBA" id="ARBA00023110"/>
    </source>
</evidence>
<gene>
    <name evidence="8" type="ORF">CR203_11350</name>
</gene>